<protein>
    <submittedName>
        <fullName evidence="6">RpiR family transcriptional regulator</fullName>
    </submittedName>
</protein>
<evidence type="ECO:0000313" key="6">
    <source>
        <dbReference type="EMBL" id="GLS20005.1"/>
    </source>
</evidence>
<dbReference type="EMBL" id="BSPC01000026">
    <property type="protein sequence ID" value="GLS20005.1"/>
    <property type="molecule type" value="Genomic_DNA"/>
</dbReference>
<keyword evidence="3" id="KW-0804">Transcription</keyword>
<dbReference type="Gene3D" id="1.10.10.10">
    <property type="entry name" value="Winged helix-like DNA-binding domain superfamily/Winged helix DNA-binding domain"/>
    <property type="match status" value="1"/>
</dbReference>
<dbReference type="Pfam" id="PF01380">
    <property type="entry name" value="SIS"/>
    <property type="match status" value="1"/>
</dbReference>
<dbReference type="InterPro" id="IPR001347">
    <property type="entry name" value="SIS_dom"/>
</dbReference>
<dbReference type="PANTHER" id="PTHR30514:SF1">
    <property type="entry name" value="HTH-TYPE TRANSCRIPTIONAL REGULATOR HEXR-RELATED"/>
    <property type="match status" value="1"/>
</dbReference>
<feature type="domain" description="HTH rpiR-type" evidence="4">
    <location>
        <begin position="19"/>
        <end position="95"/>
    </location>
</feature>
<dbReference type="SUPFAM" id="SSF53697">
    <property type="entry name" value="SIS domain"/>
    <property type="match status" value="1"/>
</dbReference>
<dbReference type="PROSITE" id="PS51071">
    <property type="entry name" value="HTH_RPIR"/>
    <property type="match status" value="1"/>
</dbReference>
<feature type="domain" description="SIS" evidence="5">
    <location>
        <begin position="139"/>
        <end position="278"/>
    </location>
</feature>
<dbReference type="InterPro" id="IPR036388">
    <property type="entry name" value="WH-like_DNA-bd_sf"/>
</dbReference>
<evidence type="ECO:0000259" key="5">
    <source>
        <dbReference type="PROSITE" id="PS51464"/>
    </source>
</evidence>
<sequence>MASPDSVVSSQPAPRATIQNVLEVVRVMLGELRKSDRKVADLILADPHRILNATVAETALAAGVSEPTVIRFCTAIGCSGFQDFKLRLAQSLALGTPATHSVLLDTDPPEAVVEKIFDYTITSLDWARHHLDKEALKQAIGILERANSIEFFGFGASGIVARDAQQKFPLFGVPCGAQLDSHQQIMVASMMKPGDVAVVISNTGRTRSIIEVARTARENGARVIGITGFETSLASHCDVTLLVETLDNTNIYTPTISRIAALVVIDVLSTAVALRRDEAHVCRFQRMKRRLAEYRTEE</sequence>
<name>A0ABQ6CMB4_9HYPH</name>
<comment type="caution">
    <text evidence="6">The sequence shown here is derived from an EMBL/GenBank/DDBJ whole genome shotgun (WGS) entry which is preliminary data.</text>
</comment>
<evidence type="ECO:0000313" key="7">
    <source>
        <dbReference type="Proteomes" id="UP001156882"/>
    </source>
</evidence>
<keyword evidence="1" id="KW-0805">Transcription regulation</keyword>
<dbReference type="InterPro" id="IPR046348">
    <property type="entry name" value="SIS_dom_sf"/>
</dbReference>
<organism evidence="6 7">
    <name type="scientific">Labrys miyagiensis</name>
    <dbReference type="NCBI Taxonomy" id="346912"/>
    <lineage>
        <taxon>Bacteria</taxon>
        <taxon>Pseudomonadati</taxon>
        <taxon>Pseudomonadota</taxon>
        <taxon>Alphaproteobacteria</taxon>
        <taxon>Hyphomicrobiales</taxon>
        <taxon>Xanthobacteraceae</taxon>
        <taxon>Labrys</taxon>
    </lineage>
</organism>
<dbReference type="InterPro" id="IPR000281">
    <property type="entry name" value="HTH_RpiR"/>
</dbReference>
<keyword evidence="2" id="KW-0238">DNA-binding</keyword>
<dbReference type="Gene3D" id="3.40.50.10490">
    <property type="entry name" value="Glucose-6-phosphate isomerase like protein, domain 1"/>
    <property type="match status" value="1"/>
</dbReference>
<evidence type="ECO:0000259" key="4">
    <source>
        <dbReference type="PROSITE" id="PS51071"/>
    </source>
</evidence>
<evidence type="ECO:0000256" key="2">
    <source>
        <dbReference type="ARBA" id="ARBA00023125"/>
    </source>
</evidence>
<dbReference type="PANTHER" id="PTHR30514">
    <property type="entry name" value="GLUCOKINASE"/>
    <property type="match status" value="1"/>
</dbReference>
<dbReference type="SUPFAM" id="SSF46689">
    <property type="entry name" value="Homeodomain-like"/>
    <property type="match status" value="1"/>
</dbReference>
<evidence type="ECO:0000256" key="1">
    <source>
        <dbReference type="ARBA" id="ARBA00023015"/>
    </source>
</evidence>
<dbReference type="Proteomes" id="UP001156882">
    <property type="component" value="Unassembled WGS sequence"/>
</dbReference>
<dbReference type="Pfam" id="PF01418">
    <property type="entry name" value="HTH_6"/>
    <property type="match status" value="1"/>
</dbReference>
<dbReference type="CDD" id="cd05013">
    <property type="entry name" value="SIS_RpiR"/>
    <property type="match status" value="1"/>
</dbReference>
<dbReference type="InterPro" id="IPR009057">
    <property type="entry name" value="Homeodomain-like_sf"/>
</dbReference>
<dbReference type="PROSITE" id="PS51464">
    <property type="entry name" value="SIS"/>
    <property type="match status" value="1"/>
</dbReference>
<reference evidence="7" key="1">
    <citation type="journal article" date="2019" name="Int. J. Syst. Evol. Microbiol.">
        <title>The Global Catalogue of Microorganisms (GCM) 10K type strain sequencing project: providing services to taxonomists for standard genome sequencing and annotation.</title>
        <authorList>
            <consortium name="The Broad Institute Genomics Platform"/>
            <consortium name="The Broad Institute Genome Sequencing Center for Infectious Disease"/>
            <person name="Wu L."/>
            <person name="Ma J."/>
        </authorList>
    </citation>
    <scope>NUCLEOTIDE SEQUENCE [LARGE SCALE GENOMIC DNA]</scope>
    <source>
        <strain evidence="7">NBRC 101365</strain>
    </source>
</reference>
<proteinExistence type="predicted"/>
<gene>
    <name evidence="6" type="ORF">GCM10007874_30220</name>
</gene>
<evidence type="ECO:0000256" key="3">
    <source>
        <dbReference type="ARBA" id="ARBA00023163"/>
    </source>
</evidence>
<dbReference type="InterPro" id="IPR047640">
    <property type="entry name" value="RpiR-like"/>
</dbReference>
<keyword evidence="7" id="KW-1185">Reference proteome</keyword>
<accession>A0ABQ6CMB4</accession>
<dbReference type="InterPro" id="IPR035472">
    <property type="entry name" value="RpiR-like_SIS"/>
</dbReference>